<organism evidence="2 3">
    <name type="scientific">Rhodoplanes elegans</name>
    <dbReference type="NCBI Taxonomy" id="29408"/>
    <lineage>
        <taxon>Bacteria</taxon>
        <taxon>Pseudomonadati</taxon>
        <taxon>Pseudomonadota</taxon>
        <taxon>Alphaproteobacteria</taxon>
        <taxon>Hyphomicrobiales</taxon>
        <taxon>Nitrobacteraceae</taxon>
        <taxon>Rhodoplanes</taxon>
    </lineage>
</organism>
<evidence type="ECO:0000313" key="3">
    <source>
        <dbReference type="Proteomes" id="UP000248863"/>
    </source>
</evidence>
<reference evidence="2 3" key="1">
    <citation type="submission" date="2017-07" db="EMBL/GenBank/DDBJ databases">
        <title>Draft Genome Sequences of Select Purple Nonsulfur Bacteria.</title>
        <authorList>
            <person name="Lasarre B."/>
            <person name="Mckinlay J.B."/>
        </authorList>
    </citation>
    <scope>NUCLEOTIDE SEQUENCE [LARGE SCALE GENOMIC DNA]</scope>
    <source>
        <strain evidence="2 3">DSM 11907</strain>
    </source>
</reference>
<dbReference type="OrthoDB" id="9987282at2"/>
<comment type="caution">
    <text evidence="2">The sequence shown here is derived from an EMBL/GenBank/DDBJ whole genome shotgun (WGS) entry which is preliminary data.</text>
</comment>
<evidence type="ECO:0000256" key="1">
    <source>
        <dbReference type="SAM" id="MobiDB-lite"/>
    </source>
</evidence>
<keyword evidence="3" id="KW-1185">Reference proteome</keyword>
<accession>A0A327KSP3</accession>
<feature type="region of interest" description="Disordered" evidence="1">
    <location>
        <begin position="104"/>
        <end position="133"/>
    </location>
</feature>
<name>A0A327KSP3_9BRAD</name>
<dbReference type="Proteomes" id="UP000248863">
    <property type="component" value="Unassembled WGS sequence"/>
</dbReference>
<sequence>MPSAWIDPSRLSAAALAAFMTWLGHPAGCHRASCRRHGRCLGDPRVCYGRRWMTRSDAAKVWMEAALAAREAGRSGRALARAGDAALIAHVAGLEGFPSAVRDRTRDRSLVEPRNGSDAAIGSTPVPAAGQGAALRSAALRSRAAMRK</sequence>
<dbReference type="EMBL" id="NPEU01000035">
    <property type="protein sequence ID" value="RAI40663.1"/>
    <property type="molecule type" value="Genomic_DNA"/>
</dbReference>
<dbReference type="AlphaFoldDB" id="A0A327KSP3"/>
<proteinExistence type="predicted"/>
<gene>
    <name evidence="2" type="ORF">CH338_05455</name>
</gene>
<dbReference type="RefSeq" id="WP_111356125.1">
    <property type="nucleotide sequence ID" value="NZ_NHSK01000074.1"/>
</dbReference>
<protein>
    <submittedName>
        <fullName evidence="2">Uncharacterized protein</fullName>
    </submittedName>
</protein>
<evidence type="ECO:0000313" key="2">
    <source>
        <dbReference type="EMBL" id="RAI40663.1"/>
    </source>
</evidence>